<dbReference type="AlphaFoldDB" id="A0AA36GXJ5"/>
<reference evidence="2" key="1">
    <citation type="submission" date="2023-07" db="EMBL/GenBank/DDBJ databases">
        <authorList>
            <consortium name="CYATHOMIX"/>
        </authorList>
    </citation>
    <scope>NUCLEOTIDE SEQUENCE</scope>
    <source>
        <strain evidence="2">N/A</strain>
    </source>
</reference>
<dbReference type="Gene3D" id="3.60.21.10">
    <property type="match status" value="1"/>
</dbReference>
<dbReference type="InterPro" id="IPR006186">
    <property type="entry name" value="Ser/Thr-sp_prot-phosphatase"/>
</dbReference>
<evidence type="ECO:0000259" key="1">
    <source>
        <dbReference type="SMART" id="SM00156"/>
    </source>
</evidence>
<protein>
    <recommendedName>
        <fullName evidence="1">Serine/threonine specific protein phosphatases domain-containing protein</fullName>
    </recommendedName>
</protein>
<dbReference type="GO" id="GO:0004722">
    <property type="term" value="F:protein serine/threonine phosphatase activity"/>
    <property type="evidence" value="ECO:0007669"/>
    <property type="project" value="TreeGrafter"/>
</dbReference>
<keyword evidence="3" id="KW-1185">Reference proteome</keyword>
<accession>A0AA36GXJ5</accession>
<gene>
    <name evidence="2" type="ORF">CYNAS_LOCUS12224</name>
</gene>
<dbReference type="InterPro" id="IPR029052">
    <property type="entry name" value="Metallo-depent_PP-like"/>
</dbReference>
<dbReference type="PANTHER" id="PTHR11668:SF4">
    <property type="entry name" value="SERINE_THREONINE SPECIFIC PROTEIN PHOSPHATASES DOMAIN-CONTAINING PROTEIN"/>
    <property type="match status" value="1"/>
</dbReference>
<dbReference type="EMBL" id="CATQJL010000223">
    <property type="protein sequence ID" value="CAJ0600241.1"/>
    <property type="molecule type" value="Genomic_DNA"/>
</dbReference>
<name>A0AA36GXJ5_CYLNA</name>
<dbReference type="GO" id="GO:0005737">
    <property type="term" value="C:cytoplasm"/>
    <property type="evidence" value="ECO:0007669"/>
    <property type="project" value="TreeGrafter"/>
</dbReference>
<evidence type="ECO:0000313" key="3">
    <source>
        <dbReference type="Proteomes" id="UP001176961"/>
    </source>
</evidence>
<dbReference type="PANTHER" id="PTHR11668">
    <property type="entry name" value="SERINE/THREONINE PROTEIN PHOSPHATASE"/>
    <property type="match status" value="1"/>
</dbReference>
<dbReference type="InterPro" id="IPR050341">
    <property type="entry name" value="PP1_catalytic_subunit"/>
</dbReference>
<organism evidence="2 3">
    <name type="scientific">Cylicocyclus nassatus</name>
    <name type="common">Nematode worm</name>
    <dbReference type="NCBI Taxonomy" id="53992"/>
    <lineage>
        <taxon>Eukaryota</taxon>
        <taxon>Metazoa</taxon>
        <taxon>Ecdysozoa</taxon>
        <taxon>Nematoda</taxon>
        <taxon>Chromadorea</taxon>
        <taxon>Rhabditida</taxon>
        <taxon>Rhabditina</taxon>
        <taxon>Rhabditomorpha</taxon>
        <taxon>Strongyloidea</taxon>
        <taxon>Strongylidae</taxon>
        <taxon>Cylicocyclus</taxon>
    </lineage>
</organism>
<dbReference type="SMART" id="SM00156">
    <property type="entry name" value="PP2Ac"/>
    <property type="match status" value="1"/>
</dbReference>
<dbReference type="SUPFAM" id="SSF56300">
    <property type="entry name" value="Metallo-dependent phosphatases"/>
    <property type="match status" value="1"/>
</dbReference>
<sequence>MVHSFQPSTKMMQLDDVSIDLTLGINASAINFETFAKNIWSYILNFYPEGPKPFLKTEVLTSLLTRVADIMEKEPTIIELAGEVTVMGPIYGEGDSLITLLSLAGMPPQRTYVFLGCYFGLGFAPLESLLLLFCLKCLYPTKLYLLKGHLEEAGSIKSLGLDEWLFRRKVPRDSVLKVSDQVMRTVAQMPVGAMIGSKILCLPGGPGPAIREHGLAALRTCSRSAMSQLDKTLCMEAAWTVMKLEANPVTTDDGIPTFTEAQCTSFCKANNLALIVRGRQLVDEGFLNYPKEALTIVSAVAYLDNFRNCAAAVTFQGLNASVVRYRMDEGEPKSLDIVKPGIGRNAMAYPV</sequence>
<proteinExistence type="predicted"/>
<comment type="caution">
    <text evidence="2">The sequence shown here is derived from an EMBL/GenBank/DDBJ whole genome shotgun (WGS) entry which is preliminary data.</text>
</comment>
<evidence type="ECO:0000313" key="2">
    <source>
        <dbReference type="EMBL" id="CAJ0600241.1"/>
    </source>
</evidence>
<dbReference type="Proteomes" id="UP001176961">
    <property type="component" value="Unassembled WGS sequence"/>
</dbReference>
<dbReference type="GO" id="GO:0005634">
    <property type="term" value="C:nucleus"/>
    <property type="evidence" value="ECO:0007669"/>
    <property type="project" value="TreeGrafter"/>
</dbReference>
<dbReference type="PRINTS" id="PR00114">
    <property type="entry name" value="STPHPHTASE"/>
</dbReference>
<feature type="domain" description="Serine/threonine specific protein phosphatases" evidence="1">
    <location>
        <begin position="55"/>
        <end position="342"/>
    </location>
</feature>